<gene>
    <name evidence="2" type="ORF">F3J37_08485</name>
</gene>
<sequence>MAFPSYKEIEIPLLLNIYNQGGEVNPSSCYEPLGKALGLSNEEMNELIPDDSNRSQWKNMVQWAKRKLVDYKYIYNVNESGRGIWKLTPEGIRKAESLSITVDIIYPDDVSETFYEGAVKQIKVNKYERSKTARDKCIDYYGCQCSVCNMDFKDVYGEIGKDYIHVHHITPLSEIGERYKLDPIKDLRPVCPNCHAMIHRQKPSLTIEELKALKDRVNIKKRILTSGKIEN</sequence>
<evidence type="ECO:0000313" key="2">
    <source>
        <dbReference type="EMBL" id="NIG18718.1"/>
    </source>
</evidence>
<proteinExistence type="predicted"/>
<keyword evidence="2" id="KW-0378">Hydrolase</keyword>
<protein>
    <submittedName>
        <fullName evidence="2">HNH endonuclease</fullName>
    </submittedName>
</protein>
<dbReference type="InterPro" id="IPR003615">
    <property type="entry name" value="HNH_nuc"/>
</dbReference>
<dbReference type="Gene3D" id="1.10.30.50">
    <property type="match status" value="1"/>
</dbReference>
<evidence type="ECO:0000259" key="1">
    <source>
        <dbReference type="SMART" id="SM00507"/>
    </source>
</evidence>
<dbReference type="EMBL" id="VWXC01000005">
    <property type="protein sequence ID" value="NIG18718.1"/>
    <property type="molecule type" value="Genomic_DNA"/>
</dbReference>
<name>A0ABX0RNP2_9GAMM</name>
<evidence type="ECO:0000313" key="3">
    <source>
        <dbReference type="Proteomes" id="UP001515780"/>
    </source>
</evidence>
<feature type="domain" description="HNH nuclease" evidence="1">
    <location>
        <begin position="132"/>
        <end position="196"/>
    </location>
</feature>
<dbReference type="InterPro" id="IPR002711">
    <property type="entry name" value="HNH"/>
</dbReference>
<reference evidence="2 3" key="1">
    <citation type="journal article" date="2019" name="bioRxiv">
        <title>Bacteria contribute to plant secondary compound degradation in a generalist herbivore system.</title>
        <authorList>
            <person name="Francoeur C.B."/>
            <person name="Khadempour L."/>
            <person name="Moreira-Soto R.D."/>
            <person name="Gotting K."/>
            <person name="Book A.J."/>
            <person name="Pinto-Tomas A.A."/>
            <person name="Keefover-Ring K."/>
            <person name="Currie C.R."/>
        </authorList>
    </citation>
    <scope>NUCLEOTIDE SEQUENCE [LARGE SCALE GENOMIC DNA]</scope>
    <source>
        <strain evidence="2">Al-1710</strain>
    </source>
</reference>
<dbReference type="GO" id="GO:0004519">
    <property type="term" value="F:endonuclease activity"/>
    <property type="evidence" value="ECO:0007669"/>
    <property type="project" value="UniProtKB-KW"/>
</dbReference>
<comment type="caution">
    <text evidence="2">The sequence shown here is derived from an EMBL/GenBank/DDBJ whole genome shotgun (WGS) entry which is preliminary data.</text>
</comment>
<keyword evidence="2" id="KW-0255">Endonuclease</keyword>
<dbReference type="SMART" id="SM00507">
    <property type="entry name" value="HNHc"/>
    <property type="match status" value="1"/>
</dbReference>
<dbReference type="InterPro" id="IPR025745">
    <property type="entry name" value="Mrr-like_N_dom"/>
</dbReference>
<accession>A0ABX0RNP2</accession>
<dbReference type="Pfam" id="PF01844">
    <property type="entry name" value="HNH"/>
    <property type="match status" value="1"/>
</dbReference>
<dbReference type="RefSeq" id="WP_240154085.1">
    <property type="nucleotide sequence ID" value="NZ_VWXC01000005.1"/>
</dbReference>
<dbReference type="Pfam" id="PF14338">
    <property type="entry name" value="Mrr_N"/>
    <property type="match status" value="1"/>
</dbReference>
<dbReference type="CDD" id="cd00085">
    <property type="entry name" value="HNHc"/>
    <property type="match status" value="1"/>
</dbReference>
<keyword evidence="2" id="KW-0540">Nuclease</keyword>
<organism evidence="2 3">
    <name type="scientific">Candidatus Pantoea communis</name>
    <dbReference type="NCBI Taxonomy" id="2608354"/>
    <lineage>
        <taxon>Bacteria</taxon>
        <taxon>Pseudomonadati</taxon>
        <taxon>Pseudomonadota</taxon>
        <taxon>Gammaproteobacteria</taxon>
        <taxon>Enterobacterales</taxon>
        <taxon>Erwiniaceae</taxon>
        <taxon>Pantoea</taxon>
    </lineage>
</organism>
<keyword evidence="3" id="KW-1185">Reference proteome</keyword>
<dbReference type="Proteomes" id="UP001515780">
    <property type="component" value="Unassembled WGS sequence"/>
</dbReference>